<accession>A0A3B1DKU4</accession>
<dbReference type="EC" id="5.3.1.8" evidence="4"/>
<dbReference type="CDD" id="cd07010">
    <property type="entry name" value="cupin_PMI_type_I_N_bac"/>
    <property type="match status" value="1"/>
</dbReference>
<evidence type="ECO:0000256" key="2">
    <source>
        <dbReference type="ARBA" id="ARBA00022833"/>
    </source>
</evidence>
<reference evidence="4" key="1">
    <citation type="submission" date="2018-06" db="EMBL/GenBank/DDBJ databases">
        <authorList>
            <person name="Zhirakovskaya E."/>
        </authorList>
    </citation>
    <scope>NUCLEOTIDE SEQUENCE</scope>
</reference>
<feature type="domain" description="Phosphomannose isomerase type I catalytic" evidence="3">
    <location>
        <begin position="9"/>
        <end position="111"/>
    </location>
</feature>
<protein>
    <submittedName>
        <fullName evidence="4">Mannose-6-phosphate isomerase</fullName>
        <ecNumber evidence="4">5.3.1.8</ecNumber>
    </submittedName>
</protein>
<keyword evidence="4" id="KW-0413">Isomerase</keyword>
<proteinExistence type="predicted"/>
<evidence type="ECO:0000313" key="4">
    <source>
        <dbReference type="EMBL" id="VAX41332.1"/>
    </source>
</evidence>
<evidence type="ECO:0000256" key="1">
    <source>
        <dbReference type="ARBA" id="ARBA00022723"/>
    </source>
</evidence>
<dbReference type="GO" id="GO:0005975">
    <property type="term" value="P:carbohydrate metabolic process"/>
    <property type="evidence" value="ECO:0007669"/>
    <property type="project" value="InterPro"/>
</dbReference>
<dbReference type="InterPro" id="IPR051804">
    <property type="entry name" value="Carb_Metab_Reg_Kinase/Isom"/>
</dbReference>
<dbReference type="InterPro" id="IPR046457">
    <property type="entry name" value="PMI_typeI_cat"/>
</dbReference>
<dbReference type="AlphaFoldDB" id="A0A3B1DKU4"/>
<organism evidence="4">
    <name type="scientific">hydrothermal vent metagenome</name>
    <dbReference type="NCBI Taxonomy" id="652676"/>
    <lineage>
        <taxon>unclassified sequences</taxon>
        <taxon>metagenomes</taxon>
        <taxon>ecological metagenomes</taxon>
    </lineage>
</organism>
<dbReference type="PANTHER" id="PTHR42742:SF3">
    <property type="entry name" value="FRUCTOKINASE"/>
    <property type="match status" value="1"/>
</dbReference>
<dbReference type="InterPro" id="IPR014628">
    <property type="entry name" value="Man6P_isomerase_Firm_short"/>
</dbReference>
<sequence>MTPLIFQPLLKRTRWGGRRLESRLNKRLDQENDYAESWEITDLHADQSIVQQGEYAGWSLHRLVEERSNELLGQHASLDQFPLLIKFLDAQDRLSLQVHPNDSQAKMIGKKENGKAEAWIIIDAILGSRLYTGLKQGVTQTILKEALHAGTSEKCLHSYEVHSGDVIFNPAGTVHAIGEGILLAEVQQPSDITFRLFDWKRLDSNGKPRDLHINEGLACINFEQGPVNPIHPKILSEGKYSLEELVHCKQFVIRRHRATVPFSLLTENRFRVLMTLAGVASLQVANEKFPLATGSTILIPASCEEVTILPQPDLLLIESFMP</sequence>
<dbReference type="GO" id="GO:0004476">
    <property type="term" value="F:mannose-6-phosphate isomerase activity"/>
    <property type="evidence" value="ECO:0007669"/>
    <property type="project" value="UniProtKB-EC"/>
</dbReference>
<dbReference type="SUPFAM" id="SSF51182">
    <property type="entry name" value="RmlC-like cupins"/>
    <property type="match status" value="1"/>
</dbReference>
<dbReference type="InterPro" id="IPR011051">
    <property type="entry name" value="RmlC_Cupin_sf"/>
</dbReference>
<evidence type="ECO:0000259" key="3">
    <source>
        <dbReference type="Pfam" id="PF20511"/>
    </source>
</evidence>
<dbReference type="Pfam" id="PF20511">
    <property type="entry name" value="PMI_typeI_cat"/>
    <property type="match status" value="1"/>
</dbReference>
<dbReference type="PIRSF" id="PIRSF036894">
    <property type="entry name" value="PMI_Firm_short"/>
    <property type="match status" value="1"/>
</dbReference>
<dbReference type="InterPro" id="IPR014710">
    <property type="entry name" value="RmlC-like_jellyroll"/>
</dbReference>
<keyword evidence="2" id="KW-0862">Zinc</keyword>
<gene>
    <name evidence="4" type="ORF">MNBD_PLANCTO02-397</name>
</gene>
<name>A0A3B1DKU4_9ZZZZ</name>
<dbReference type="GO" id="GO:0008270">
    <property type="term" value="F:zinc ion binding"/>
    <property type="evidence" value="ECO:0007669"/>
    <property type="project" value="InterPro"/>
</dbReference>
<dbReference type="PANTHER" id="PTHR42742">
    <property type="entry name" value="TRANSCRIPTIONAL REPRESSOR MPRA"/>
    <property type="match status" value="1"/>
</dbReference>
<dbReference type="EMBL" id="UOGL01000532">
    <property type="protein sequence ID" value="VAX41332.1"/>
    <property type="molecule type" value="Genomic_DNA"/>
</dbReference>
<keyword evidence="1" id="KW-0479">Metal-binding</keyword>
<dbReference type="Gene3D" id="2.60.120.10">
    <property type="entry name" value="Jelly Rolls"/>
    <property type="match status" value="2"/>
</dbReference>